<evidence type="ECO:0000256" key="1">
    <source>
        <dbReference type="SAM" id="MobiDB-lite"/>
    </source>
</evidence>
<name>A0A0D8BG14_9ACTN</name>
<evidence type="ECO:0000313" key="2">
    <source>
        <dbReference type="EMBL" id="KJE22362.1"/>
    </source>
</evidence>
<gene>
    <name evidence="2" type="ORF">FF36_03234</name>
</gene>
<proteinExistence type="predicted"/>
<evidence type="ECO:0000313" key="3">
    <source>
        <dbReference type="Proteomes" id="UP000032545"/>
    </source>
</evidence>
<accession>A0A0D8BG14</accession>
<protein>
    <submittedName>
        <fullName evidence="2">Uncharacterized protein</fullName>
    </submittedName>
</protein>
<dbReference type="EMBL" id="JYFN01000024">
    <property type="protein sequence ID" value="KJE22362.1"/>
    <property type="molecule type" value="Genomic_DNA"/>
</dbReference>
<dbReference type="Pfam" id="PF20062">
    <property type="entry name" value="DUF6461"/>
    <property type="match status" value="1"/>
</dbReference>
<reference evidence="2 3" key="2">
    <citation type="journal article" date="2016" name="Genome Announc.">
        <title>Permanent Draft Genome Sequences for Two Variants of Frankia sp. Strain CpI1, the First Frankia Strain Isolated from Root Nodules of Comptonia peregrina.</title>
        <authorList>
            <person name="Oshone R."/>
            <person name="Hurst S.G.IV."/>
            <person name="Abebe-Akele F."/>
            <person name="Simpson S."/>
            <person name="Morris K."/>
            <person name="Thomas W.K."/>
            <person name="Tisa L.S."/>
        </authorList>
    </citation>
    <scope>NUCLEOTIDE SEQUENCE [LARGE SCALE GENOMIC DNA]</scope>
    <source>
        <strain evidence="3">CpI1-S</strain>
    </source>
</reference>
<dbReference type="PATRIC" id="fig|1502723.3.peg.2645"/>
<sequence length="223" mass="24476">MTQPSPEQDWTAIVRYGPFCLTVTHGVTPRNLLERYEADPTTARLLAFGETDAVVQPGPDRTILTSGTLGDWTFGFETMSVEGVMPETLAALSRGTQTLALNDSANAMHTLKHWVDGQPQESFEIGNPVTRRAAGPHPLWDATERHRATHPDQSDIVAALRAVNDHLGGHLAPRMLARPLLTAMLPERRPPLSAPRPALPLVHPRESTPLGQYLGTLRPPEER</sequence>
<dbReference type="Proteomes" id="UP000032545">
    <property type="component" value="Unassembled WGS sequence"/>
</dbReference>
<dbReference type="InterPro" id="IPR045592">
    <property type="entry name" value="DUF6461"/>
</dbReference>
<feature type="region of interest" description="Disordered" evidence="1">
    <location>
        <begin position="187"/>
        <end position="223"/>
    </location>
</feature>
<reference evidence="3" key="1">
    <citation type="submission" date="2015-02" db="EMBL/GenBank/DDBJ databases">
        <title>Draft Genome of Frankia sp. CpI1-S.</title>
        <authorList>
            <person name="Oshone R.T."/>
            <person name="Ngom M."/>
            <person name="Ghodhbane-Gtari F."/>
            <person name="Gtari M."/>
            <person name="Morris K."/>
            <person name="Thomas K."/>
            <person name="Sen A."/>
            <person name="Tisa L.S."/>
        </authorList>
    </citation>
    <scope>NUCLEOTIDE SEQUENCE [LARGE SCALE GENOMIC DNA]</scope>
    <source>
        <strain evidence="3">CpI1-S</strain>
    </source>
</reference>
<dbReference type="RefSeq" id="WP_044885849.1">
    <property type="nucleotide sequence ID" value="NZ_JYFN01000024.1"/>
</dbReference>
<dbReference type="AlphaFoldDB" id="A0A0D8BG14"/>
<comment type="caution">
    <text evidence="2">The sequence shown here is derived from an EMBL/GenBank/DDBJ whole genome shotgun (WGS) entry which is preliminary data.</text>
</comment>
<organism evidence="2 3">
    <name type="scientific">Frankia torreyi</name>
    <dbReference type="NCBI Taxonomy" id="1856"/>
    <lineage>
        <taxon>Bacteria</taxon>
        <taxon>Bacillati</taxon>
        <taxon>Actinomycetota</taxon>
        <taxon>Actinomycetes</taxon>
        <taxon>Frankiales</taxon>
        <taxon>Frankiaceae</taxon>
        <taxon>Frankia</taxon>
    </lineage>
</organism>
<dbReference type="OrthoDB" id="4143706at2"/>
<keyword evidence="3" id="KW-1185">Reference proteome</keyword>